<organism evidence="11 12">
    <name type="scientific">Propionispira arboris</name>
    <dbReference type="NCBI Taxonomy" id="84035"/>
    <lineage>
        <taxon>Bacteria</taxon>
        <taxon>Bacillati</taxon>
        <taxon>Bacillota</taxon>
        <taxon>Negativicutes</taxon>
        <taxon>Selenomonadales</taxon>
        <taxon>Selenomonadaceae</taxon>
        <taxon>Propionispira</taxon>
    </lineage>
</organism>
<evidence type="ECO:0000256" key="1">
    <source>
        <dbReference type="ARBA" id="ARBA00001164"/>
    </source>
</evidence>
<reference evidence="11 12" key="1">
    <citation type="submission" date="2016-10" db="EMBL/GenBank/DDBJ databases">
        <authorList>
            <person name="de Groot N.N."/>
        </authorList>
    </citation>
    <scope>NUCLEOTIDE SEQUENCE [LARGE SCALE GENOMIC DNA]</scope>
    <source>
        <strain evidence="11 12">DSM 2179</strain>
    </source>
</reference>
<dbReference type="Gene3D" id="3.20.20.70">
    <property type="entry name" value="Aldolase class I"/>
    <property type="match status" value="1"/>
</dbReference>
<accession>A0A1H7AYT2</accession>
<dbReference type="HAMAP" id="MF_00135">
    <property type="entry name" value="PRAI"/>
    <property type="match status" value="1"/>
</dbReference>
<dbReference type="AlphaFoldDB" id="A0A1H7AYT2"/>
<comment type="catalytic activity">
    <reaction evidence="1 9">
        <text>N-(5-phospho-beta-D-ribosyl)anthranilate = 1-(2-carboxyphenylamino)-1-deoxy-D-ribulose 5-phosphate</text>
        <dbReference type="Rhea" id="RHEA:21540"/>
        <dbReference type="ChEBI" id="CHEBI:18277"/>
        <dbReference type="ChEBI" id="CHEBI:58613"/>
        <dbReference type="EC" id="5.3.1.24"/>
    </reaction>
</comment>
<gene>
    <name evidence="9" type="primary">trpF</name>
    <name evidence="11" type="ORF">SAMN05660742_11437</name>
</gene>
<keyword evidence="12" id="KW-1185">Reference proteome</keyword>
<comment type="similarity">
    <text evidence="9">Belongs to the TrpF family.</text>
</comment>
<evidence type="ECO:0000256" key="9">
    <source>
        <dbReference type="HAMAP-Rule" id="MF_00135"/>
    </source>
</evidence>
<dbReference type="UniPathway" id="UPA00035">
    <property type="reaction ID" value="UER00042"/>
</dbReference>
<dbReference type="InterPro" id="IPR013785">
    <property type="entry name" value="Aldolase_TIM"/>
</dbReference>
<dbReference type="InterPro" id="IPR001240">
    <property type="entry name" value="PRAI_dom"/>
</dbReference>
<dbReference type="GO" id="GO:0000162">
    <property type="term" value="P:L-tryptophan biosynthetic process"/>
    <property type="evidence" value="ECO:0007669"/>
    <property type="project" value="UniProtKB-UniRule"/>
</dbReference>
<keyword evidence="6 9" id="KW-0822">Tryptophan biosynthesis</keyword>
<dbReference type="GO" id="GO:0004640">
    <property type="term" value="F:phosphoribosylanthranilate isomerase activity"/>
    <property type="evidence" value="ECO:0007669"/>
    <property type="project" value="UniProtKB-UniRule"/>
</dbReference>
<dbReference type="RefSeq" id="WP_091832779.1">
    <property type="nucleotide sequence ID" value="NZ_FNZK01000014.1"/>
</dbReference>
<comment type="pathway">
    <text evidence="2 9">Amino-acid biosynthesis; L-tryptophan biosynthesis; L-tryptophan from chorismate: step 3/5.</text>
</comment>
<evidence type="ECO:0000256" key="4">
    <source>
        <dbReference type="ARBA" id="ARBA00022272"/>
    </source>
</evidence>
<dbReference type="EMBL" id="FNZK01000014">
    <property type="protein sequence ID" value="SEJ70076.1"/>
    <property type="molecule type" value="Genomic_DNA"/>
</dbReference>
<evidence type="ECO:0000256" key="3">
    <source>
        <dbReference type="ARBA" id="ARBA00012572"/>
    </source>
</evidence>
<evidence type="ECO:0000256" key="5">
    <source>
        <dbReference type="ARBA" id="ARBA00022605"/>
    </source>
</evidence>
<dbReference type="InterPro" id="IPR011060">
    <property type="entry name" value="RibuloseP-bd_barrel"/>
</dbReference>
<protein>
    <recommendedName>
        <fullName evidence="4 9">N-(5'-phosphoribosyl)anthranilate isomerase</fullName>
        <shortName evidence="9">PRAI</shortName>
        <ecNumber evidence="3 9">5.3.1.24</ecNumber>
    </recommendedName>
</protein>
<keyword evidence="7 9" id="KW-0057">Aromatic amino acid biosynthesis</keyword>
<dbReference type="CDD" id="cd00405">
    <property type="entry name" value="PRAI"/>
    <property type="match status" value="1"/>
</dbReference>
<evidence type="ECO:0000259" key="10">
    <source>
        <dbReference type="Pfam" id="PF00697"/>
    </source>
</evidence>
<dbReference type="InterPro" id="IPR044643">
    <property type="entry name" value="TrpF_fam"/>
</dbReference>
<evidence type="ECO:0000256" key="7">
    <source>
        <dbReference type="ARBA" id="ARBA00023141"/>
    </source>
</evidence>
<evidence type="ECO:0000256" key="8">
    <source>
        <dbReference type="ARBA" id="ARBA00023235"/>
    </source>
</evidence>
<feature type="domain" description="N-(5'phosphoribosyl) anthranilate isomerase (PRAI)" evidence="10">
    <location>
        <begin position="3"/>
        <end position="196"/>
    </location>
</feature>
<evidence type="ECO:0000256" key="2">
    <source>
        <dbReference type="ARBA" id="ARBA00004664"/>
    </source>
</evidence>
<dbReference type="Pfam" id="PF00697">
    <property type="entry name" value="PRAI"/>
    <property type="match status" value="1"/>
</dbReference>
<name>A0A1H7AYT2_9FIRM</name>
<evidence type="ECO:0000313" key="12">
    <source>
        <dbReference type="Proteomes" id="UP000199662"/>
    </source>
</evidence>
<sequence>MIVKICGIQNLAMALTVEKCGAEMMGFVFAPSRRSIDPAAAAKISQRVQSIKKVGVFVNEEIAVVNAIAARCDLDYVQLHGSESPDYCRFINRPVIKAFPFSDTFSADLVNVYPVELILIDSWEKGLSGGTGKKFDWEKARSLLNKIEKPFLLAGGLTCENIQEAVDKLNPYGLDVSGGVEENGIKSILKIEAFVKEAKKVERRMV</sequence>
<evidence type="ECO:0000313" key="11">
    <source>
        <dbReference type="EMBL" id="SEJ70076.1"/>
    </source>
</evidence>
<dbReference type="PANTHER" id="PTHR42894">
    <property type="entry name" value="N-(5'-PHOSPHORIBOSYL)ANTHRANILATE ISOMERASE"/>
    <property type="match status" value="1"/>
</dbReference>
<dbReference type="Proteomes" id="UP000199662">
    <property type="component" value="Unassembled WGS sequence"/>
</dbReference>
<dbReference type="STRING" id="84035.SAMN05660742_11437"/>
<dbReference type="PANTHER" id="PTHR42894:SF1">
    <property type="entry name" value="N-(5'-PHOSPHORIBOSYL)ANTHRANILATE ISOMERASE"/>
    <property type="match status" value="1"/>
</dbReference>
<dbReference type="EC" id="5.3.1.24" evidence="3 9"/>
<dbReference type="SUPFAM" id="SSF51366">
    <property type="entry name" value="Ribulose-phoshate binding barrel"/>
    <property type="match status" value="1"/>
</dbReference>
<evidence type="ECO:0000256" key="6">
    <source>
        <dbReference type="ARBA" id="ARBA00022822"/>
    </source>
</evidence>
<proteinExistence type="inferred from homology"/>
<keyword evidence="8 9" id="KW-0413">Isomerase</keyword>
<keyword evidence="5 9" id="KW-0028">Amino-acid biosynthesis</keyword>